<sequence>MMNYCMEKITPPFERPTFREMSKKEAQKYFDWYMSVLPDRIDILMDFFERTGGGTKSELDYTPESLIKLWKWFIPHVELVEKSPEELEREVQASPEWLKEEIKNDTHRVNTVTLAIAMDIAMYYGEVFVKNFQSVKWGFITKPKTHVNVNKPVLLGFKEGKYDAQMDVMRTVHILSQKVIEGNKTHELLYSNYNIWTQDVIVP</sequence>
<dbReference type="Proteomes" id="UP000019483">
    <property type="component" value="Unassembled WGS sequence"/>
</dbReference>
<gene>
    <name evidence="1" type="ORF">MettiDRAFT_0025</name>
</gene>
<protein>
    <submittedName>
        <fullName evidence="1">Uncharacterized protein</fullName>
    </submittedName>
</protein>
<accession>W9DSI2</accession>
<proteinExistence type="predicted"/>
<keyword evidence="2" id="KW-1185">Reference proteome</keyword>
<evidence type="ECO:0000313" key="2">
    <source>
        <dbReference type="Proteomes" id="UP000019483"/>
    </source>
</evidence>
<dbReference type="STRING" id="1090322.MettiDRAFT_0025"/>
<reference evidence="1 2" key="1">
    <citation type="submission" date="2013-08" db="EMBL/GenBank/DDBJ databases">
        <authorList>
            <consortium name="DOE Joint Genome Institute"/>
            <person name="Eisen J."/>
            <person name="Huntemann M."/>
            <person name="Han J."/>
            <person name="Chen A."/>
            <person name="Kyrpides N."/>
            <person name="Mavromatis K."/>
            <person name="Markowitz V."/>
            <person name="Palaniappan K."/>
            <person name="Ivanova N."/>
            <person name="Schaumberg A."/>
            <person name="Pati A."/>
            <person name="Liolios K."/>
            <person name="Nordberg H.P."/>
            <person name="Cantor M.N."/>
            <person name="Hua S.X."/>
            <person name="Woyke T."/>
        </authorList>
    </citation>
    <scope>NUCLEOTIDE SEQUENCE [LARGE SCALE GENOMIC DNA]</scope>
    <source>
        <strain evidence="1 2">DSM 2278</strain>
    </source>
</reference>
<evidence type="ECO:0000313" key="1">
    <source>
        <dbReference type="EMBL" id="ETA66627.1"/>
    </source>
</evidence>
<comment type="caution">
    <text evidence="1">The sequence shown here is derived from an EMBL/GenBank/DDBJ whole genome shotgun (WGS) entry which is preliminary data.</text>
</comment>
<dbReference type="EMBL" id="AZAJ01000001">
    <property type="protein sequence ID" value="ETA66627.1"/>
    <property type="molecule type" value="Genomic_DNA"/>
</dbReference>
<dbReference type="AlphaFoldDB" id="W9DSI2"/>
<organism evidence="1 2">
    <name type="scientific">Methanolobus tindarius DSM 2278</name>
    <dbReference type="NCBI Taxonomy" id="1090322"/>
    <lineage>
        <taxon>Archaea</taxon>
        <taxon>Methanobacteriati</taxon>
        <taxon>Methanobacteriota</taxon>
        <taxon>Stenosarchaea group</taxon>
        <taxon>Methanomicrobia</taxon>
        <taxon>Methanosarcinales</taxon>
        <taxon>Methanosarcinaceae</taxon>
        <taxon>Methanolobus</taxon>
    </lineage>
</organism>
<name>W9DSI2_METTI</name>